<evidence type="ECO:0000256" key="4">
    <source>
        <dbReference type="ARBA" id="ARBA00005161"/>
    </source>
</evidence>
<evidence type="ECO:0000313" key="17">
    <source>
        <dbReference type="Proteomes" id="UP000229383"/>
    </source>
</evidence>
<reference evidence="17" key="1">
    <citation type="submission" date="2017-09" db="EMBL/GenBank/DDBJ databases">
        <title>Depth-based differentiation of microbial function through sediment-hosted aquifers and enrichment of novel symbionts in the deep terrestrial subsurface.</title>
        <authorList>
            <person name="Probst A.J."/>
            <person name="Ladd B."/>
            <person name="Jarett J.K."/>
            <person name="Geller-Mcgrath D.E."/>
            <person name="Sieber C.M.K."/>
            <person name="Emerson J.B."/>
            <person name="Anantharaman K."/>
            <person name="Thomas B.C."/>
            <person name="Malmstrom R."/>
            <person name="Stieglmeier M."/>
            <person name="Klingl A."/>
            <person name="Woyke T."/>
            <person name="Ryan C.M."/>
            <person name="Banfield J.F."/>
        </authorList>
    </citation>
    <scope>NUCLEOTIDE SEQUENCE [LARGE SCALE GENOMIC DNA]</scope>
</reference>
<comment type="cofactor">
    <cofactor evidence="1">
        <name>FMN</name>
        <dbReference type="ChEBI" id="CHEBI:58210"/>
    </cofactor>
</comment>
<evidence type="ECO:0000256" key="10">
    <source>
        <dbReference type="ARBA" id="ARBA00022975"/>
    </source>
</evidence>
<evidence type="ECO:0000256" key="11">
    <source>
        <dbReference type="ARBA" id="ARBA00023002"/>
    </source>
</evidence>
<dbReference type="GO" id="GO:0005886">
    <property type="term" value="C:plasma membrane"/>
    <property type="evidence" value="ECO:0007669"/>
    <property type="project" value="TreeGrafter"/>
</dbReference>
<dbReference type="NCBIfam" id="NF003652">
    <property type="entry name" value="PRK05286.2-5"/>
    <property type="match status" value="1"/>
</dbReference>
<evidence type="ECO:0000259" key="15">
    <source>
        <dbReference type="Pfam" id="PF01180"/>
    </source>
</evidence>
<dbReference type="AlphaFoldDB" id="A0A2H0TEX2"/>
<dbReference type="InterPro" id="IPR005719">
    <property type="entry name" value="Dihydroorotate_DH_2"/>
</dbReference>
<dbReference type="EC" id="1.3.5.2" evidence="6 14"/>
<keyword evidence="11" id="KW-0560">Oxidoreductase</keyword>
<comment type="similarity">
    <text evidence="5">Belongs to the dihydroorotate dehydrogenase family. Type 2 subfamily.</text>
</comment>
<evidence type="ECO:0000256" key="13">
    <source>
        <dbReference type="ARBA" id="ARBA00048639"/>
    </source>
</evidence>
<comment type="caution">
    <text evidence="16">The sequence shown here is derived from an EMBL/GenBank/DDBJ whole genome shotgun (WGS) entry which is preliminary data.</text>
</comment>
<gene>
    <name evidence="16" type="ORF">COU46_03365</name>
</gene>
<evidence type="ECO:0000256" key="8">
    <source>
        <dbReference type="ARBA" id="ARBA00022630"/>
    </source>
</evidence>
<dbReference type="GO" id="GO:0005737">
    <property type="term" value="C:cytoplasm"/>
    <property type="evidence" value="ECO:0007669"/>
    <property type="project" value="InterPro"/>
</dbReference>
<dbReference type="PANTHER" id="PTHR48109">
    <property type="entry name" value="DIHYDROOROTATE DEHYDROGENASE (QUINONE), MITOCHONDRIAL-RELATED"/>
    <property type="match status" value="1"/>
</dbReference>
<evidence type="ECO:0000313" key="16">
    <source>
        <dbReference type="EMBL" id="PIR70083.1"/>
    </source>
</evidence>
<comment type="catalytic activity">
    <reaction evidence="13">
        <text>(S)-dihydroorotate + a quinone = orotate + a quinol</text>
        <dbReference type="Rhea" id="RHEA:30187"/>
        <dbReference type="ChEBI" id="CHEBI:24646"/>
        <dbReference type="ChEBI" id="CHEBI:30839"/>
        <dbReference type="ChEBI" id="CHEBI:30864"/>
        <dbReference type="ChEBI" id="CHEBI:132124"/>
        <dbReference type="EC" id="1.3.5.2"/>
    </reaction>
</comment>
<dbReference type="InterPro" id="IPR005720">
    <property type="entry name" value="Dihydroorotate_DH_cat"/>
</dbReference>
<dbReference type="CDD" id="cd04738">
    <property type="entry name" value="DHOD_2_like"/>
    <property type="match status" value="1"/>
</dbReference>
<accession>A0A2H0TEX2</accession>
<dbReference type="Proteomes" id="UP000229383">
    <property type="component" value="Unassembled WGS sequence"/>
</dbReference>
<dbReference type="GO" id="GO:0106430">
    <property type="term" value="F:dihydroorotate dehydrogenase (quinone) activity"/>
    <property type="evidence" value="ECO:0007669"/>
    <property type="project" value="UniProtKB-EC"/>
</dbReference>
<dbReference type="Gene3D" id="3.20.20.70">
    <property type="entry name" value="Aldolase class I"/>
    <property type="match status" value="1"/>
</dbReference>
<protein>
    <recommendedName>
        <fullName evidence="7 14">Dihydroorotate dehydrogenase (quinone)</fullName>
        <ecNumber evidence="6 14">1.3.5.2</ecNumber>
    </recommendedName>
</protein>
<proteinExistence type="inferred from homology"/>
<comment type="pathway">
    <text evidence="4">Pyrimidine metabolism; UMP biosynthesis via de novo pathway; orotate from (S)-dihydroorotate (quinone route): step 1/1.</text>
</comment>
<evidence type="ECO:0000256" key="9">
    <source>
        <dbReference type="ARBA" id="ARBA00022643"/>
    </source>
</evidence>
<evidence type="ECO:0000256" key="3">
    <source>
        <dbReference type="ARBA" id="ARBA00004370"/>
    </source>
</evidence>
<dbReference type="InterPro" id="IPR001295">
    <property type="entry name" value="Dihydroorotate_DH_CS"/>
</dbReference>
<dbReference type="GO" id="GO:0044205">
    <property type="term" value="P:'de novo' UMP biosynthetic process"/>
    <property type="evidence" value="ECO:0007669"/>
    <property type="project" value="UniProtKB-UniPathway"/>
</dbReference>
<evidence type="ECO:0000256" key="12">
    <source>
        <dbReference type="ARBA" id="ARBA00023136"/>
    </source>
</evidence>
<dbReference type="NCBIfam" id="TIGR01036">
    <property type="entry name" value="pyrD_sub2"/>
    <property type="match status" value="1"/>
</dbReference>
<dbReference type="PROSITE" id="PS00912">
    <property type="entry name" value="DHODEHASE_2"/>
    <property type="match status" value="1"/>
</dbReference>
<comment type="subcellular location">
    <subcellularLocation>
        <location evidence="3">Membrane</location>
    </subcellularLocation>
</comment>
<evidence type="ECO:0000256" key="1">
    <source>
        <dbReference type="ARBA" id="ARBA00001917"/>
    </source>
</evidence>
<dbReference type="UniPathway" id="UPA00070">
    <property type="reaction ID" value="UER00946"/>
</dbReference>
<name>A0A2H0TEX2_9BACT</name>
<evidence type="ECO:0000256" key="2">
    <source>
        <dbReference type="ARBA" id="ARBA00003125"/>
    </source>
</evidence>
<evidence type="ECO:0000256" key="14">
    <source>
        <dbReference type="NCBIfam" id="TIGR01036"/>
    </source>
</evidence>
<feature type="domain" description="Dihydroorotate dehydrogenase catalytic" evidence="15">
    <location>
        <begin position="63"/>
        <end position="357"/>
    </location>
</feature>
<dbReference type="Pfam" id="PF01180">
    <property type="entry name" value="DHO_dh"/>
    <property type="match status" value="1"/>
</dbReference>
<evidence type="ECO:0000256" key="5">
    <source>
        <dbReference type="ARBA" id="ARBA00005359"/>
    </source>
</evidence>
<dbReference type="EMBL" id="PFCN01000037">
    <property type="protein sequence ID" value="PIR70083.1"/>
    <property type="molecule type" value="Genomic_DNA"/>
</dbReference>
<keyword evidence="9" id="KW-0288">FMN</keyword>
<comment type="function">
    <text evidence="2">Catalyzes the conversion of dihydroorotate to orotate with quinone as electron acceptor.</text>
</comment>
<dbReference type="InterPro" id="IPR050074">
    <property type="entry name" value="DHO_dehydrogenase"/>
</dbReference>
<keyword evidence="10" id="KW-0665">Pyrimidine biosynthesis</keyword>
<keyword evidence="12" id="KW-0472">Membrane</keyword>
<keyword evidence="8" id="KW-0285">Flavoprotein</keyword>
<dbReference type="GO" id="GO:0006207">
    <property type="term" value="P:'de novo' pyrimidine nucleobase biosynthetic process"/>
    <property type="evidence" value="ECO:0007669"/>
    <property type="project" value="UniProtKB-UniRule"/>
</dbReference>
<dbReference type="SUPFAM" id="SSF51395">
    <property type="entry name" value="FMN-linked oxidoreductases"/>
    <property type="match status" value="1"/>
</dbReference>
<organism evidence="16 17">
    <name type="scientific">Candidatus Niyogibacteria bacterium CG10_big_fil_rev_8_21_14_0_10_42_19</name>
    <dbReference type="NCBI Taxonomy" id="1974725"/>
    <lineage>
        <taxon>Bacteria</taxon>
        <taxon>Candidatus Niyogiibacteriota</taxon>
    </lineage>
</organism>
<dbReference type="InterPro" id="IPR013785">
    <property type="entry name" value="Aldolase_TIM"/>
</dbReference>
<evidence type="ECO:0000256" key="6">
    <source>
        <dbReference type="ARBA" id="ARBA00012791"/>
    </source>
</evidence>
<sequence length="377" mass="41840">MNKLNYSLINIFSFFYRLVLRRVFFIFDAERVHEFVINLGEGLGNIGFSKFIERFFHIYDPSLKQKIAGIDFENPIGLAAGFDYNAKLTGFMSATGFGFETVGTITNKPSEGNPKPRLSRLVESGSILVNKGFKNPGVLVVMQNVAGNKFNLPVGISIGQTNSDLSLDEAVGDIVSSFELLEKNGNPFHYYELNISCPNLSGSESFSDPDNLIKILNPIKGLKLKKPLFIKMPINKTNEETLEMLKIISSFPVVGVIFGNLEKNRNNPAIKTEEAFQFKDRKGNLSGKPTQARSRELIKLAYKNFGERLVIIGCGGIFSAEDAYEKIRNGASLLQLITGLIYKGPQLPYQINMGLIYLLKKDGFLHISEAVGVDANT</sequence>
<dbReference type="PANTHER" id="PTHR48109:SF4">
    <property type="entry name" value="DIHYDROOROTATE DEHYDROGENASE (QUINONE), MITOCHONDRIAL"/>
    <property type="match status" value="1"/>
</dbReference>
<evidence type="ECO:0000256" key="7">
    <source>
        <dbReference type="ARBA" id="ARBA00018366"/>
    </source>
</evidence>